<dbReference type="Pfam" id="PF07690">
    <property type="entry name" value="MFS_1"/>
    <property type="match status" value="1"/>
</dbReference>
<protein>
    <submittedName>
        <fullName evidence="5">MFS general substrate transporter</fullName>
    </submittedName>
</protein>
<comment type="subcellular location">
    <subcellularLocation>
        <location evidence="1">Membrane</location>
        <topology evidence="1">Multi-pass membrane protein</topology>
    </subcellularLocation>
</comment>
<dbReference type="Gene3D" id="1.20.1250.20">
    <property type="entry name" value="MFS general substrate transporter like domains"/>
    <property type="match status" value="1"/>
</dbReference>
<evidence type="ECO:0000256" key="3">
    <source>
        <dbReference type="ARBA" id="ARBA00022989"/>
    </source>
</evidence>
<keyword evidence="6" id="KW-1185">Reference proteome</keyword>
<organism evidence="5 6">
    <name type="scientific">Gonapodya prolifera (strain JEL478)</name>
    <name type="common">Monoblepharis prolifera</name>
    <dbReference type="NCBI Taxonomy" id="1344416"/>
    <lineage>
        <taxon>Eukaryota</taxon>
        <taxon>Fungi</taxon>
        <taxon>Fungi incertae sedis</taxon>
        <taxon>Chytridiomycota</taxon>
        <taxon>Chytridiomycota incertae sedis</taxon>
        <taxon>Monoblepharidomycetes</taxon>
        <taxon>Monoblepharidales</taxon>
        <taxon>Gonapodyaceae</taxon>
        <taxon>Gonapodya</taxon>
    </lineage>
</organism>
<evidence type="ECO:0000313" key="6">
    <source>
        <dbReference type="Proteomes" id="UP000070544"/>
    </source>
</evidence>
<keyword evidence="2" id="KW-0812">Transmembrane</keyword>
<dbReference type="Proteomes" id="UP000070544">
    <property type="component" value="Unassembled WGS sequence"/>
</dbReference>
<dbReference type="InterPro" id="IPR036259">
    <property type="entry name" value="MFS_trans_sf"/>
</dbReference>
<keyword evidence="4" id="KW-0472">Membrane</keyword>
<dbReference type="GO" id="GO:0016020">
    <property type="term" value="C:membrane"/>
    <property type="evidence" value="ECO:0007669"/>
    <property type="project" value="UniProtKB-SubCell"/>
</dbReference>
<dbReference type="AlphaFoldDB" id="A0A139B0L8"/>
<dbReference type="GO" id="GO:0022857">
    <property type="term" value="F:transmembrane transporter activity"/>
    <property type="evidence" value="ECO:0007669"/>
    <property type="project" value="InterPro"/>
</dbReference>
<accession>A0A139B0L8</accession>
<dbReference type="InterPro" id="IPR011701">
    <property type="entry name" value="MFS"/>
</dbReference>
<evidence type="ECO:0000256" key="4">
    <source>
        <dbReference type="ARBA" id="ARBA00023136"/>
    </source>
</evidence>
<proteinExistence type="predicted"/>
<evidence type="ECO:0000256" key="2">
    <source>
        <dbReference type="ARBA" id="ARBA00022692"/>
    </source>
</evidence>
<keyword evidence="3" id="KW-1133">Transmembrane helix</keyword>
<dbReference type="PANTHER" id="PTHR10924:SF6">
    <property type="entry name" value="SOLUTE CARRIER FAMILY 49 MEMBER A3"/>
    <property type="match status" value="1"/>
</dbReference>
<dbReference type="InterPro" id="IPR049680">
    <property type="entry name" value="FLVCR1-2_SLC49-like"/>
</dbReference>
<gene>
    <name evidence="5" type="ORF">M427DRAFT_50830</name>
</gene>
<evidence type="ECO:0000256" key="1">
    <source>
        <dbReference type="ARBA" id="ARBA00004141"/>
    </source>
</evidence>
<dbReference type="EMBL" id="KQ965731">
    <property type="protein sequence ID" value="KXS22519.1"/>
    <property type="molecule type" value="Genomic_DNA"/>
</dbReference>
<sequence>MAAEKLAKATRTDTAATAVNPDNVDLVAPPDAHDGDAAAHGAHRKLYRARWGMLAILFILNVGCAAIGPFYFSSVSTLMTAYYDVDSFQINVFGLISTIVGIPATVAAMMVQERRGVRLSCFIAAGLTTIGTLLVFLGNFAGSRSTSYILAVTGQVFTCFSQPFTLNASTKLAAEWFGERERATANTLAQLGNPIGLAIIYLVAPVIVGDSHDGVSTLNMVVFIVCACCSALSLLMRDKPPTPPSLSSAKPKENFLEGVKDCARNPQFGVLLFSFSLIVACFTALQTYLADLLVPYGFDEGESGTVGAIFIGCGIVAAIVNGVIMDRTQKHKTSLKILSFIGLAGVVIFTIGVPMGSRELAYTGAAVYGAGGFPCMPLMMELGAECTFPVGEATSTNVLQIGPVLVGIVLILAISALRKPDQTLRNGMILFISFQALAHVLTWLYTAESRRIVLDEKEVESERKLTRNETEYTLTHEEA</sequence>
<dbReference type="OMA" id="TRPGNIF"/>
<dbReference type="SUPFAM" id="SSF103473">
    <property type="entry name" value="MFS general substrate transporter"/>
    <property type="match status" value="1"/>
</dbReference>
<dbReference type="PANTHER" id="PTHR10924">
    <property type="entry name" value="MAJOR FACILITATOR SUPERFAMILY PROTEIN-RELATED"/>
    <property type="match status" value="1"/>
</dbReference>
<evidence type="ECO:0000313" key="5">
    <source>
        <dbReference type="EMBL" id="KXS22519.1"/>
    </source>
</evidence>
<reference evidence="5 6" key="1">
    <citation type="journal article" date="2015" name="Genome Biol. Evol.">
        <title>Phylogenomic analyses indicate that early fungi evolved digesting cell walls of algal ancestors of land plants.</title>
        <authorList>
            <person name="Chang Y."/>
            <person name="Wang S."/>
            <person name="Sekimoto S."/>
            <person name="Aerts A.L."/>
            <person name="Choi C."/>
            <person name="Clum A."/>
            <person name="LaButti K.M."/>
            <person name="Lindquist E.A."/>
            <person name="Yee Ngan C."/>
            <person name="Ohm R.A."/>
            <person name="Salamov A.A."/>
            <person name="Grigoriev I.V."/>
            <person name="Spatafora J.W."/>
            <person name="Berbee M.L."/>
        </authorList>
    </citation>
    <scope>NUCLEOTIDE SEQUENCE [LARGE SCALE GENOMIC DNA]</scope>
    <source>
        <strain evidence="5 6">JEL478</strain>
    </source>
</reference>
<name>A0A139B0L8_GONPJ</name>
<dbReference type="OrthoDB" id="422206at2759"/>